<dbReference type="Proteomes" id="UP000190626">
    <property type="component" value="Unassembled WGS sequence"/>
</dbReference>
<dbReference type="Pfam" id="PF01433">
    <property type="entry name" value="Peptidase_M1"/>
    <property type="match status" value="1"/>
</dbReference>
<dbReference type="AlphaFoldDB" id="A0A1V4HAR9"/>
<comment type="caution">
    <text evidence="5">The sequence shown here is derived from an EMBL/GenBank/DDBJ whole genome shotgun (WGS) entry which is preliminary data.</text>
</comment>
<evidence type="ECO:0000256" key="1">
    <source>
        <dbReference type="PIRSR" id="PIRSR634015-1"/>
    </source>
</evidence>
<dbReference type="STRING" id="1469647.BC351_37885"/>
<dbReference type="SUPFAM" id="SSF55486">
    <property type="entry name" value="Metalloproteases ('zincins'), catalytic domain"/>
    <property type="match status" value="1"/>
</dbReference>
<feature type="active site" description="Proton donor" evidence="1">
    <location>
        <position position="480"/>
    </location>
</feature>
<feature type="region of interest" description="Disordered" evidence="3">
    <location>
        <begin position="43"/>
        <end position="67"/>
    </location>
</feature>
<feature type="binding site" evidence="2">
    <location>
        <position position="409"/>
    </location>
    <ligand>
        <name>Zn(2+)</name>
        <dbReference type="ChEBI" id="CHEBI:29105"/>
        <note>catalytic</note>
    </ligand>
</feature>
<accession>A0A1V4HAR9</accession>
<comment type="cofactor">
    <cofactor evidence="2">
        <name>Zn(2+)</name>
        <dbReference type="ChEBI" id="CHEBI:29105"/>
    </cofactor>
    <text evidence="2">Binds 1 zinc ion per subunit.</text>
</comment>
<dbReference type="RefSeq" id="WP_079418653.1">
    <property type="nucleotide sequence ID" value="NZ_MBTG01000042.1"/>
</dbReference>
<dbReference type="Gene3D" id="1.10.390.10">
    <property type="entry name" value="Neutral Protease Domain 2"/>
    <property type="match status" value="1"/>
</dbReference>
<proteinExistence type="predicted"/>
<evidence type="ECO:0000313" key="6">
    <source>
        <dbReference type="Proteomes" id="UP000190626"/>
    </source>
</evidence>
<organism evidence="5 6">
    <name type="scientific">Paenibacillus ferrarius</name>
    <dbReference type="NCBI Taxonomy" id="1469647"/>
    <lineage>
        <taxon>Bacteria</taxon>
        <taxon>Bacillati</taxon>
        <taxon>Bacillota</taxon>
        <taxon>Bacilli</taxon>
        <taxon>Bacillales</taxon>
        <taxon>Paenibacillaceae</taxon>
        <taxon>Paenibacillus</taxon>
    </lineage>
</organism>
<dbReference type="InterPro" id="IPR027268">
    <property type="entry name" value="Peptidase_M4/M1_CTD_sf"/>
</dbReference>
<evidence type="ECO:0000313" key="5">
    <source>
        <dbReference type="EMBL" id="OPH49005.1"/>
    </source>
</evidence>
<keyword evidence="2" id="KW-0862">Zinc</keyword>
<evidence type="ECO:0000256" key="2">
    <source>
        <dbReference type="PIRSR" id="PIRSR634015-3"/>
    </source>
</evidence>
<dbReference type="PANTHER" id="PTHR45726:SF3">
    <property type="entry name" value="LEUKOTRIENE A-4 HYDROLASE"/>
    <property type="match status" value="1"/>
</dbReference>
<evidence type="ECO:0000256" key="3">
    <source>
        <dbReference type="SAM" id="MobiDB-lite"/>
    </source>
</evidence>
<reference evidence="6" key="1">
    <citation type="submission" date="2016-07" db="EMBL/GenBank/DDBJ databases">
        <authorList>
            <person name="Florea S."/>
            <person name="Webb J.S."/>
            <person name="Jaromczyk J."/>
            <person name="Schardl C.L."/>
        </authorList>
    </citation>
    <scope>NUCLEOTIDE SEQUENCE [LARGE SCALE GENOMIC DNA]</scope>
    <source>
        <strain evidence="6">CY1</strain>
    </source>
</reference>
<dbReference type="EMBL" id="MBTG01000042">
    <property type="protein sequence ID" value="OPH49005.1"/>
    <property type="molecule type" value="Genomic_DNA"/>
</dbReference>
<dbReference type="InterPro" id="IPR014782">
    <property type="entry name" value="Peptidase_M1_dom"/>
</dbReference>
<feature type="binding site" evidence="2">
    <location>
        <position position="405"/>
    </location>
    <ligand>
        <name>Zn(2+)</name>
        <dbReference type="ChEBI" id="CHEBI:29105"/>
        <note>catalytic</note>
    </ligand>
</feature>
<evidence type="ECO:0000259" key="4">
    <source>
        <dbReference type="Pfam" id="PF01433"/>
    </source>
</evidence>
<sequence>MSVVFKNRKVQWFVVMLLAAGTVLLSEALLPSANRLTIPVVSKDESSAPAPDMQPADNGKAPDKQTPAPLSYRIAEYHMNVAYTPETQQLQGQQTVTWENPGSVPVQELYLHLYPNAFASKKTTFMRESGGKLRQDEARIGSTGSMDLLSVKTIDGEDLSTRMTFVQPDDGNKDDHTLLKIPLPKPVGAGEQVTIKTEFLVKLPAAFARMGYVGDFVMAGQWFPKVAAYERAGTRGRTEPGWNLHQYHGNSEFYADFGMYDVKIQVPSNYTVAATGFPVKPAVTDNGIKTYQFYADDVHDFAWSASPHFVYVEEPFSTPQIPGVKIKLYLDPNHQDLKDRYMAAAKKALSRYSQWYGSYPYSTLSIVVPPPGGNGAGGMEYPTLVTAWGAADKTPDLELERVVVHEIGHQFFYGLVASNEFEEAWLDEGFTSYIEDKVMEVDYGVSPNLPVESSYITSPNALKQNAWDYNGHDQYAENVYTRAKLVLKAIEKQVGTKTMDRIMRAYFQKWEFKHPATKDFQNVVEEITKTKWDDFFNEYVYGAMMMDYTVESIRVKSVGTKEAASYESTVLISKKGGNSPEVPIHFHFADGTALDKTWDGKESRIEFKFTHTTPVDWVRIDPNYTLILENKHINNYMQTEVSTKWKIRWNLGIIQFLQTIFGWVSW</sequence>
<dbReference type="GO" id="GO:0008270">
    <property type="term" value="F:zinc ion binding"/>
    <property type="evidence" value="ECO:0007669"/>
    <property type="project" value="InterPro"/>
</dbReference>
<protein>
    <submittedName>
        <fullName evidence="5">EnpEP protein</fullName>
    </submittedName>
</protein>
<dbReference type="GO" id="GO:0008237">
    <property type="term" value="F:metallopeptidase activity"/>
    <property type="evidence" value="ECO:0007669"/>
    <property type="project" value="InterPro"/>
</dbReference>
<feature type="domain" description="Peptidase M1 membrane alanine aminopeptidase" evidence="4">
    <location>
        <begin position="344"/>
        <end position="539"/>
    </location>
</feature>
<feature type="binding site" evidence="2">
    <location>
        <position position="428"/>
    </location>
    <ligand>
        <name>Zn(2+)</name>
        <dbReference type="ChEBI" id="CHEBI:29105"/>
        <note>catalytic</note>
    </ligand>
</feature>
<keyword evidence="2" id="KW-0479">Metal-binding</keyword>
<dbReference type="CDD" id="cd09604">
    <property type="entry name" value="M1_APN_like"/>
    <property type="match status" value="1"/>
</dbReference>
<keyword evidence="6" id="KW-1185">Reference proteome</keyword>
<dbReference type="InterPro" id="IPR034015">
    <property type="entry name" value="M1_LTA4H"/>
</dbReference>
<feature type="active site" description="Proton acceptor" evidence="1">
    <location>
        <position position="406"/>
    </location>
</feature>
<name>A0A1V4HAR9_9BACL</name>
<dbReference type="PANTHER" id="PTHR45726">
    <property type="entry name" value="LEUKOTRIENE A-4 HYDROLASE"/>
    <property type="match status" value="1"/>
</dbReference>
<dbReference type="OrthoDB" id="9814383at2"/>
<gene>
    <name evidence="5" type="ORF">BC351_37885</name>
</gene>